<sequence length="175" mass="19920">MYIISLIIAAELLIWVCISLIIFSRYKLKNKPLSVFFFIWMIIINIILLILTAVDLKSGSTVTFAHGLAAIYIGISIAFGSQMIGYADRMYQNYFLKEHTPIEKPTKRQKLMTTLRHFLAYIIGAGLLYIMIQYIGNEPATGKLQWFIKIWTIVIAVDLGITIVALTKQNKTKKA</sequence>
<dbReference type="EMBL" id="CAJEWB010000005">
    <property type="protein sequence ID" value="CAD2072262.1"/>
    <property type="molecule type" value="Genomic_DNA"/>
</dbReference>
<comment type="caution">
    <text evidence="2">The sequence shown here is derived from an EMBL/GenBank/DDBJ whole genome shotgun (WGS) entry which is preliminary data.</text>
</comment>
<reference evidence="2 3" key="1">
    <citation type="submission" date="2020-07" db="EMBL/GenBank/DDBJ databases">
        <authorList>
            <person name="Criscuolo A."/>
        </authorList>
    </citation>
    <scope>NUCLEOTIDE SEQUENCE [LARGE SCALE GENOMIC DNA]</scope>
    <source>
        <strain evidence="2">CIP107946</strain>
    </source>
</reference>
<feature type="transmembrane region" description="Helical" evidence="1">
    <location>
        <begin position="35"/>
        <end position="54"/>
    </location>
</feature>
<gene>
    <name evidence="2" type="ORF">JEOPIN946_00360</name>
</gene>
<keyword evidence="1" id="KW-0812">Transmembrane</keyword>
<name>A0A6V7R5V7_9BACL</name>
<accession>A0A6V7R5V7</accession>
<dbReference type="Proteomes" id="UP000588186">
    <property type="component" value="Unassembled WGS sequence"/>
</dbReference>
<dbReference type="RefSeq" id="WP_209579898.1">
    <property type="nucleotide sequence ID" value="NZ_JAGGKJ010000002.1"/>
</dbReference>
<evidence type="ECO:0000313" key="3">
    <source>
        <dbReference type="Proteomes" id="UP000588186"/>
    </source>
</evidence>
<dbReference type="AlphaFoldDB" id="A0A6V7R5V7"/>
<organism evidence="2 3">
    <name type="scientific">Phocicoccus pinnipedialis</name>
    <dbReference type="NCBI Taxonomy" id="110845"/>
    <lineage>
        <taxon>Bacteria</taxon>
        <taxon>Bacillati</taxon>
        <taxon>Bacillota</taxon>
        <taxon>Bacilli</taxon>
        <taxon>Bacillales</taxon>
        <taxon>Salinicoccaceae</taxon>
        <taxon>Phocicoccus</taxon>
    </lineage>
</organism>
<proteinExistence type="predicted"/>
<feature type="transmembrane region" description="Helical" evidence="1">
    <location>
        <begin position="118"/>
        <end position="136"/>
    </location>
</feature>
<feature type="transmembrane region" description="Helical" evidence="1">
    <location>
        <begin position="6"/>
        <end position="23"/>
    </location>
</feature>
<feature type="transmembrane region" description="Helical" evidence="1">
    <location>
        <begin position="148"/>
        <end position="167"/>
    </location>
</feature>
<evidence type="ECO:0000313" key="2">
    <source>
        <dbReference type="EMBL" id="CAD2072262.1"/>
    </source>
</evidence>
<evidence type="ECO:0000256" key="1">
    <source>
        <dbReference type="SAM" id="Phobius"/>
    </source>
</evidence>
<keyword evidence="1" id="KW-0472">Membrane</keyword>
<keyword evidence="3" id="KW-1185">Reference proteome</keyword>
<protein>
    <submittedName>
        <fullName evidence="2">Uncharacterized protein</fullName>
    </submittedName>
</protein>
<feature type="transmembrane region" description="Helical" evidence="1">
    <location>
        <begin position="66"/>
        <end position="87"/>
    </location>
</feature>
<keyword evidence="1" id="KW-1133">Transmembrane helix</keyword>